<keyword evidence="2" id="KW-1185">Reference proteome</keyword>
<sequence length="117" mass="12635">MGGDSEAGPVESAFEESSSLALEVVAKYCRPELESRRWIGDLYPYLTQSAALALQTVDPVNVPCGEVTGSANPVNGDGAFTMRVMVPTDAGEYQVYLHREQLSDEWAVNEIRPAAGQ</sequence>
<accession>A0A2V1HT72</accession>
<comment type="caution">
    <text evidence="1">The sequence shown here is derived from an EMBL/GenBank/DDBJ whole genome shotgun (WGS) entry which is preliminary data.</text>
</comment>
<dbReference type="EMBL" id="QEOP01000005">
    <property type="protein sequence ID" value="PVZ93284.1"/>
    <property type="molecule type" value="Genomic_DNA"/>
</dbReference>
<dbReference type="Proteomes" id="UP000244893">
    <property type="component" value="Unassembled WGS sequence"/>
</dbReference>
<dbReference type="AlphaFoldDB" id="A0A2V1HT72"/>
<evidence type="ECO:0000313" key="2">
    <source>
        <dbReference type="Proteomes" id="UP000244893"/>
    </source>
</evidence>
<name>A0A2V1HT72_9MICO</name>
<proteinExistence type="predicted"/>
<reference evidence="1 2" key="1">
    <citation type="submission" date="2018-05" db="EMBL/GenBank/DDBJ databases">
        <title>Amnibacterium sp. M8JJ-5, whole genome shotgun sequence.</title>
        <authorList>
            <person name="Tuo L."/>
        </authorList>
    </citation>
    <scope>NUCLEOTIDE SEQUENCE [LARGE SCALE GENOMIC DNA]</scope>
    <source>
        <strain evidence="1 2">M8JJ-5</strain>
    </source>
</reference>
<organism evidence="1 2">
    <name type="scientific">Amnibacterium flavum</name>
    <dbReference type="NCBI Taxonomy" id="2173173"/>
    <lineage>
        <taxon>Bacteria</taxon>
        <taxon>Bacillati</taxon>
        <taxon>Actinomycetota</taxon>
        <taxon>Actinomycetes</taxon>
        <taxon>Micrococcales</taxon>
        <taxon>Microbacteriaceae</taxon>
        <taxon>Amnibacterium</taxon>
    </lineage>
</organism>
<gene>
    <name evidence="1" type="ORF">DDQ50_16425</name>
</gene>
<evidence type="ECO:0000313" key="1">
    <source>
        <dbReference type="EMBL" id="PVZ93284.1"/>
    </source>
</evidence>
<protein>
    <submittedName>
        <fullName evidence="1">Uncharacterized protein</fullName>
    </submittedName>
</protein>